<dbReference type="InterPro" id="IPR029063">
    <property type="entry name" value="SAM-dependent_MTases_sf"/>
</dbReference>
<sequence length="264" mass="29437">MRRTLPVGHLGCGPVTPRADEPFRPTLRRSVRLLREFRYEQPDPARFYTALAQDSAAQLGHYTDLAGRVLLDVGGGPGYFRDAFTAAGATYLALDADAGELAGMGEIAVGTMIGSGMRLPVRTGAVDVCYSSNVLEHVPEPWQMAAEMVRVTKPGGLVFLSWTTWYGPWGGHETAPWHYLGGYWARQRYARTHGHQPKNKYGESLFGVTVREGLDWARAVGRTGEVDVVEVTPRYNPSWSRWLLRVPGLRELVTWNLVLVLRKR</sequence>
<keyword evidence="3" id="KW-1185">Reference proteome</keyword>
<organism evidence="2 3">
    <name type="scientific">Nocardioides acrostichi</name>
    <dbReference type="NCBI Taxonomy" id="2784339"/>
    <lineage>
        <taxon>Bacteria</taxon>
        <taxon>Bacillati</taxon>
        <taxon>Actinomycetota</taxon>
        <taxon>Actinomycetes</taxon>
        <taxon>Propionibacteriales</taxon>
        <taxon>Nocardioidaceae</taxon>
        <taxon>Nocardioides</taxon>
    </lineage>
</organism>
<comment type="caution">
    <text evidence="2">The sequence shown here is derived from an EMBL/GenBank/DDBJ whole genome shotgun (WGS) entry which is preliminary data.</text>
</comment>
<dbReference type="InterPro" id="IPR013216">
    <property type="entry name" value="Methyltransf_11"/>
</dbReference>
<gene>
    <name evidence="2" type="ORF">ISG29_09405</name>
</gene>
<dbReference type="EMBL" id="JADIVZ010000003">
    <property type="protein sequence ID" value="MBF4161908.1"/>
    <property type="molecule type" value="Genomic_DNA"/>
</dbReference>
<dbReference type="GO" id="GO:0008757">
    <property type="term" value="F:S-adenosylmethionine-dependent methyltransferase activity"/>
    <property type="evidence" value="ECO:0007669"/>
    <property type="project" value="InterPro"/>
</dbReference>
<reference evidence="2" key="1">
    <citation type="submission" date="2020-11" db="EMBL/GenBank/DDBJ databases">
        <title>Nocardioides sp. CBS4Y-1, whole genome shotgun sequence.</title>
        <authorList>
            <person name="Tuo L."/>
        </authorList>
    </citation>
    <scope>NUCLEOTIDE SEQUENCE</scope>
    <source>
        <strain evidence="2">CBS4Y-1</strain>
    </source>
</reference>
<name>A0A930UW18_9ACTN</name>
<dbReference type="AlphaFoldDB" id="A0A930UW18"/>
<dbReference type="GO" id="GO:0032259">
    <property type="term" value="P:methylation"/>
    <property type="evidence" value="ECO:0007669"/>
    <property type="project" value="UniProtKB-KW"/>
</dbReference>
<dbReference type="SUPFAM" id="SSF53335">
    <property type="entry name" value="S-adenosyl-L-methionine-dependent methyltransferases"/>
    <property type="match status" value="1"/>
</dbReference>
<keyword evidence="2" id="KW-0489">Methyltransferase</keyword>
<proteinExistence type="predicted"/>
<evidence type="ECO:0000313" key="3">
    <source>
        <dbReference type="Proteomes" id="UP000656804"/>
    </source>
</evidence>
<dbReference type="Pfam" id="PF08241">
    <property type="entry name" value="Methyltransf_11"/>
    <property type="match status" value="1"/>
</dbReference>
<dbReference type="CDD" id="cd02440">
    <property type="entry name" value="AdoMet_MTases"/>
    <property type="match status" value="1"/>
</dbReference>
<protein>
    <submittedName>
        <fullName evidence="2">Class I SAM-dependent methyltransferase</fullName>
    </submittedName>
</protein>
<evidence type="ECO:0000259" key="1">
    <source>
        <dbReference type="Pfam" id="PF08241"/>
    </source>
</evidence>
<accession>A0A930UW18</accession>
<keyword evidence="2" id="KW-0808">Transferase</keyword>
<dbReference type="Gene3D" id="3.40.50.150">
    <property type="entry name" value="Vaccinia Virus protein VP39"/>
    <property type="match status" value="1"/>
</dbReference>
<evidence type="ECO:0000313" key="2">
    <source>
        <dbReference type="EMBL" id="MBF4161908.1"/>
    </source>
</evidence>
<dbReference type="Proteomes" id="UP000656804">
    <property type="component" value="Unassembled WGS sequence"/>
</dbReference>
<feature type="domain" description="Methyltransferase type 11" evidence="1">
    <location>
        <begin position="71"/>
        <end position="159"/>
    </location>
</feature>